<accession>A0A3Q7GX03</accession>
<evidence type="ECO:0000313" key="1">
    <source>
        <dbReference type="EnsemblPlants" id="Solyc06g059770.2.1.1"/>
    </source>
</evidence>
<sequence>MSRAFGGGEGGVRVKCLEPSRVGWGVSG</sequence>
<name>A0A3Q7GX03_SOLLC</name>
<dbReference type="AlphaFoldDB" id="A0A3Q7GX03"/>
<reference evidence="1" key="2">
    <citation type="submission" date="2019-01" db="UniProtKB">
        <authorList>
            <consortium name="EnsemblPlants"/>
        </authorList>
    </citation>
    <scope>IDENTIFICATION</scope>
    <source>
        <strain evidence="1">cv. Heinz 1706</strain>
    </source>
</reference>
<dbReference type="InParanoid" id="A0A3Q7GX03"/>
<dbReference type="PaxDb" id="4081-Solyc06g059770.1.1"/>
<reference evidence="1" key="1">
    <citation type="journal article" date="2012" name="Nature">
        <title>The tomato genome sequence provides insights into fleshy fruit evolution.</title>
        <authorList>
            <consortium name="Tomato Genome Consortium"/>
        </authorList>
    </citation>
    <scope>NUCLEOTIDE SEQUENCE [LARGE SCALE GENOMIC DNA]</scope>
    <source>
        <strain evidence="1">cv. Heinz 1706</strain>
    </source>
</reference>
<dbReference type="Proteomes" id="UP000004994">
    <property type="component" value="Chromosome 6"/>
</dbReference>
<proteinExistence type="predicted"/>
<evidence type="ECO:0000313" key="2">
    <source>
        <dbReference type="Proteomes" id="UP000004994"/>
    </source>
</evidence>
<dbReference type="EnsemblPlants" id="Solyc06g059770.2.1">
    <property type="protein sequence ID" value="Solyc06g059770.2.1.1"/>
    <property type="gene ID" value="Solyc06g059770.2"/>
</dbReference>
<protein>
    <submittedName>
        <fullName evidence="1">Uncharacterized protein</fullName>
    </submittedName>
</protein>
<keyword evidence="2" id="KW-1185">Reference proteome</keyword>
<dbReference type="Gramene" id="Solyc06g059770.2.1">
    <property type="protein sequence ID" value="Solyc06g059770.2.1.1"/>
    <property type="gene ID" value="Solyc06g059770.2"/>
</dbReference>
<organism evidence="1">
    <name type="scientific">Solanum lycopersicum</name>
    <name type="common">Tomato</name>
    <name type="synonym">Lycopersicon esculentum</name>
    <dbReference type="NCBI Taxonomy" id="4081"/>
    <lineage>
        <taxon>Eukaryota</taxon>
        <taxon>Viridiplantae</taxon>
        <taxon>Streptophyta</taxon>
        <taxon>Embryophyta</taxon>
        <taxon>Tracheophyta</taxon>
        <taxon>Spermatophyta</taxon>
        <taxon>Magnoliopsida</taxon>
        <taxon>eudicotyledons</taxon>
        <taxon>Gunneridae</taxon>
        <taxon>Pentapetalae</taxon>
        <taxon>asterids</taxon>
        <taxon>lamiids</taxon>
        <taxon>Solanales</taxon>
        <taxon>Solanaceae</taxon>
        <taxon>Solanoideae</taxon>
        <taxon>Solaneae</taxon>
        <taxon>Solanum</taxon>
        <taxon>Solanum subgen. Lycopersicon</taxon>
    </lineage>
</organism>